<sequence>MFQSLVVSVTLGLLICNAAHADDDELLPKRAKRFSGYRISLNSFPTVVSIIYEKRHICSGTILAEYLVMTAAHCITGKWTEKLVVHVEQRSVVTKYPVISLDYHNRFDSVNFTNDVGILRTQRPIILNNIIRPVTLPNRPTWIPTGSSVTYLSWASIFSGRKHTNEQRISDNLTVISNSECAELWGDIEENSLDSQFCANLTSSPDNFIGDTGGPLMYDQVQIGIISSSECGKESVPEISTNVSAVLDWIDQAKHTLMQAEAGLNPFYELSKDEKDYYENWYGIIANETEVPWLVALADKHNGVLECVGSIINENLVLTSAQCANKAKESTKVYVGKIGDEFGVEEHTIVKHHVHDEYNGQRSRYLHDLALLRVEPEFTWSHFVQPIKMIKNDDDLRTGEIAHVHGFVKGSGPRYLKLNVINDDECNWLYRRQGGLLKGQICAKSRFGMCAATIGAPLIVKGHIAGVLSKIDKNCHDYRFPGTYMRIVDNAAWISRVKSWISERDDGGLRR</sequence>
<name>A0ACC2N337_9HYME</name>
<dbReference type="EMBL" id="CM056744">
    <property type="protein sequence ID" value="KAJ8665281.1"/>
    <property type="molecule type" value="Genomic_DNA"/>
</dbReference>
<organism evidence="1 2">
    <name type="scientific">Eretmocerus hayati</name>
    <dbReference type="NCBI Taxonomy" id="131215"/>
    <lineage>
        <taxon>Eukaryota</taxon>
        <taxon>Metazoa</taxon>
        <taxon>Ecdysozoa</taxon>
        <taxon>Arthropoda</taxon>
        <taxon>Hexapoda</taxon>
        <taxon>Insecta</taxon>
        <taxon>Pterygota</taxon>
        <taxon>Neoptera</taxon>
        <taxon>Endopterygota</taxon>
        <taxon>Hymenoptera</taxon>
        <taxon>Apocrita</taxon>
        <taxon>Proctotrupomorpha</taxon>
        <taxon>Chalcidoidea</taxon>
        <taxon>Aphelinidae</taxon>
        <taxon>Aphelininae</taxon>
        <taxon>Eretmocerus</taxon>
    </lineage>
</organism>
<proteinExistence type="predicted"/>
<reference evidence="1" key="1">
    <citation type="submission" date="2023-04" db="EMBL/GenBank/DDBJ databases">
        <title>A chromosome-level genome assembly of the parasitoid wasp Eretmocerus hayati.</title>
        <authorList>
            <person name="Zhong Y."/>
            <person name="Liu S."/>
            <person name="Liu Y."/>
        </authorList>
    </citation>
    <scope>NUCLEOTIDE SEQUENCE</scope>
    <source>
        <strain evidence="1">ZJU_SS_LIU_2023</strain>
    </source>
</reference>
<comment type="caution">
    <text evidence="1">The sequence shown here is derived from an EMBL/GenBank/DDBJ whole genome shotgun (WGS) entry which is preliminary data.</text>
</comment>
<evidence type="ECO:0000313" key="2">
    <source>
        <dbReference type="Proteomes" id="UP001239111"/>
    </source>
</evidence>
<accession>A0ACC2N337</accession>
<protein>
    <submittedName>
        <fullName evidence="1">Uncharacterized protein</fullName>
    </submittedName>
</protein>
<evidence type="ECO:0000313" key="1">
    <source>
        <dbReference type="EMBL" id="KAJ8665281.1"/>
    </source>
</evidence>
<keyword evidence="2" id="KW-1185">Reference proteome</keyword>
<gene>
    <name evidence="1" type="ORF">QAD02_006943</name>
</gene>
<dbReference type="Proteomes" id="UP001239111">
    <property type="component" value="Chromosome 4"/>
</dbReference>